<keyword evidence="2" id="KW-0547">Nucleotide-binding</keyword>
<dbReference type="GO" id="GO:0055085">
    <property type="term" value="P:transmembrane transport"/>
    <property type="evidence" value="ECO:0007669"/>
    <property type="project" value="InterPro"/>
</dbReference>
<dbReference type="NCBIfam" id="TIGR04406">
    <property type="entry name" value="LPS_export_lptB"/>
    <property type="match status" value="1"/>
</dbReference>
<proteinExistence type="predicted"/>
<organism evidence="5 6">
    <name type="scientific">Candidatus Saccharicenans subterraneus</name>
    <dbReference type="NCBI Taxonomy" id="2508984"/>
    <lineage>
        <taxon>Bacteria</taxon>
        <taxon>Candidatus Aminicenantota</taxon>
        <taxon>Candidatus Aminicenantia</taxon>
        <taxon>Candidatus Aminicenantales</taxon>
        <taxon>Candidatus Saccharicenantaceae</taxon>
        <taxon>Candidatus Saccharicenans</taxon>
    </lineage>
</organism>
<reference evidence="5 6" key="1">
    <citation type="submission" date="2018-08" db="EMBL/GenBank/DDBJ databases">
        <title>Genome analysis of the thermophilic bacterium of the candidate phylum Aminicenantes from deep subsurface aquifer revealed its physiology and ecological role.</title>
        <authorList>
            <person name="Kadnikov V.V."/>
            <person name="Mardanov A.V."/>
            <person name="Beletsky A.V."/>
            <person name="Karnachuk O.V."/>
            <person name="Ravin N.V."/>
        </authorList>
    </citation>
    <scope>NUCLEOTIDE SEQUENCE [LARGE SCALE GENOMIC DNA]</scope>
    <source>
        <strain evidence="5">BY38</strain>
    </source>
</reference>
<keyword evidence="1" id="KW-0813">Transport</keyword>
<name>A0A3E2BNL6_9BACT</name>
<keyword evidence="3 5" id="KW-0067">ATP-binding</keyword>
<dbReference type="Proteomes" id="UP000257323">
    <property type="component" value="Unassembled WGS sequence"/>
</dbReference>
<dbReference type="InterPro" id="IPR003439">
    <property type="entry name" value="ABC_transporter-like_ATP-bd"/>
</dbReference>
<dbReference type="InterPro" id="IPR017871">
    <property type="entry name" value="ABC_transporter-like_CS"/>
</dbReference>
<evidence type="ECO:0000256" key="1">
    <source>
        <dbReference type="ARBA" id="ARBA00022448"/>
    </source>
</evidence>
<dbReference type="InterPro" id="IPR003593">
    <property type="entry name" value="AAA+_ATPase"/>
</dbReference>
<evidence type="ECO:0000256" key="2">
    <source>
        <dbReference type="ARBA" id="ARBA00022741"/>
    </source>
</evidence>
<gene>
    <name evidence="5" type="ORF">OP8BY_1831</name>
</gene>
<dbReference type="SMART" id="SM00382">
    <property type="entry name" value="AAA"/>
    <property type="match status" value="1"/>
</dbReference>
<evidence type="ECO:0000259" key="4">
    <source>
        <dbReference type="PROSITE" id="PS50893"/>
    </source>
</evidence>
<dbReference type="GO" id="GO:0016887">
    <property type="term" value="F:ATP hydrolysis activity"/>
    <property type="evidence" value="ECO:0007669"/>
    <property type="project" value="InterPro"/>
</dbReference>
<dbReference type="Gene3D" id="3.40.50.300">
    <property type="entry name" value="P-loop containing nucleotide triphosphate hydrolases"/>
    <property type="match status" value="1"/>
</dbReference>
<dbReference type="PANTHER" id="PTHR45772">
    <property type="entry name" value="CONSERVED COMPONENT OF ABC TRANSPORTER FOR NATURAL AMINO ACIDS-RELATED"/>
    <property type="match status" value="1"/>
</dbReference>
<dbReference type="InterPro" id="IPR051120">
    <property type="entry name" value="ABC_AA/LPS_Transport"/>
</dbReference>
<feature type="domain" description="ABC transporter" evidence="4">
    <location>
        <begin position="4"/>
        <end position="238"/>
    </location>
</feature>
<dbReference type="EMBL" id="QUAH01000004">
    <property type="protein sequence ID" value="RFT16227.1"/>
    <property type="molecule type" value="Genomic_DNA"/>
</dbReference>
<protein>
    <submittedName>
        <fullName evidence="5">ABC transporter ATP-binding protein</fullName>
    </submittedName>
</protein>
<dbReference type="SUPFAM" id="SSF52540">
    <property type="entry name" value="P-loop containing nucleoside triphosphate hydrolases"/>
    <property type="match status" value="1"/>
</dbReference>
<dbReference type="PROSITE" id="PS00211">
    <property type="entry name" value="ABC_TRANSPORTER_1"/>
    <property type="match status" value="1"/>
</dbReference>
<dbReference type="InterPro" id="IPR030921">
    <property type="entry name" value="LPS_export_LptB"/>
</dbReference>
<evidence type="ECO:0000313" key="6">
    <source>
        <dbReference type="Proteomes" id="UP000257323"/>
    </source>
</evidence>
<accession>A0A3E2BNL6</accession>
<evidence type="ECO:0000256" key="3">
    <source>
        <dbReference type="ARBA" id="ARBA00022840"/>
    </source>
</evidence>
<dbReference type="PROSITE" id="PS50893">
    <property type="entry name" value="ABC_TRANSPORTER_2"/>
    <property type="match status" value="1"/>
</dbReference>
<dbReference type="AlphaFoldDB" id="A0A3E2BNL6"/>
<comment type="caution">
    <text evidence="5">The sequence shown here is derived from an EMBL/GenBank/DDBJ whole genome shotgun (WGS) entry which is preliminary data.</text>
</comment>
<dbReference type="PANTHER" id="PTHR45772:SF10">
    <property type="entry name" value="LIPOPOLYSACCHARIDE EXPORT SYSTEM ATP-BINDING PROTEIN LPTB"/>
    <property type="match status" value="1"/>
</dbReference>
<dbReference type="Pfam" id="PF00005">
    <property type="entry name" value="ABC_tran"/>
    <property type="match status" value="1"/>
</dbReference>
<evidence type="ECO:0000313" key="5">
    <source>
        <dbReference type="EMBL" id="RFT16227.1"/>
    </source>
</evidence>
<dbReference type="GO" id="GO:0043190">
    <property type="term" value="C:ATP-binding cassette (ABC) transporter complex"/>
    <property type="evidence" value="ECO:0007669"/>
    <property type="project" value="InterPro"/>
</dbReference>
<sequence>MRFLKPVNLSKRYGQRRVVDNLSLEVSTGEAVGLLGPNGAGKTTTFSIIIGLVEADGGQVWLDGEELTSLPAYLRARKGLGFLPQEPSVFRGLSVEENLQLVLQSCPGTATPGNIKETTAILLEDFGLASLARSRADRLSGGERRRLEIARAMARRPVFLLLDEPFSELDPMAVADLQGIIRKLKDRGIGILLTDHRLREALGVLDRIYIMNGGKIIAEGRPDEVLEKKEVREIYLGPDFRL</sequence>
<dbReference type="InterPro" id="IPR027417">
    <property type="entry name" value="P-loop_NTPase"/>
</dbReference>
<dbReference type="GO" id="GO:0005524">
    <property type="term" value="F:ATP binding"/>
    <property type="evidence" value="ECO:0007669"/>
    <property type="project" value="UniProtKB-KW"/>
</dbReference>